<evidence type="ECO:0000313" key="1">
    <source>
        <dbReference type="EMBL" id="CCH01427.1"/>
    </source>
</evidence>
<gene>
    <name evidence="1" type="ORF">FAES_3419</name>
</gene>
<dbReference type="RefSeq" id="WP_015332526.1">
    <property type="nucleotide sequence ID" value="NC_020054.1"/>
</dbReference>
<reference evidence="1 2" key="1">
    <citation type="journal article" date="2012" name="J. Bacteriol.">
        <title>Genome Sequence of Fibrella aestuarina BUZ 2T, a Filamentous Marine Bacterium.</title>
        <authorList>
            <person name="Filippini M."/>
            <person name="Qi W."/>
            <person name="Blom J."/>
            <person name="Goesmann A."/>
            <person name="Smits T.H."/>
            <person name="Bagheri H.C."/>
        </authorList>
    </citation>
    <scope>NUCLEOTIDE SEQUENCE [LARGE SCALE GENOMIC DNA]</scope>
    <source>
        <strain evidence="2">BUZ 2T</strain>
    </source>
</reference>
<dbReference type="Proteomes" id="UP000011058">
    <property type="component" value="Chromosome"/>
</dbReference>
<name>I0KBC4_9BACT</name>
<keyword evidence="2" id="KW-1185">Reference proteome</keyword>
<proteinExistence type="predicted"/>
<organism evidence="1 2">
    <name type="scientific">Fibrella aestuarina BUZ 2</name>
    <dbReference type="NCBI Taxonomy" id="1166018"/>
    <lineage>
        <taxon>Bacteria</taxon>
        <taxon>Pseudomonadati</taxon>
        <taxon>Bacteroidota</taxon>
        <taxon>Cytophagia</taxon>
        <taxon>Cytophagales</taxon>
        <taxon>Spirosomataceae</taxon>
        <taxon>Fibrella</taxon>
    </lineage>
</organism>
<dbReference type="eggNOG" id="ENOG5032XVE">
    <property type="taxonomic scope" value="Bacteria"/>
</dbReference>
<evidence type="ECO:0000313" key="2">
    <source>
        <dbReference type="Proteomes" id="UP000011058"/>
    </source>
</evidence>
<accession>I0KBC4</accession>
<dbReference type="AlphaFoldDB" id="I0KBC4"/>
<dbReference type="KEGG" id="fae:FAES_3419"/>
<dbReference type="OrthoDB" id="953347at2"/>
<dbReference type="EMBL" id="HE796683">
    <property type="protein sequence ID" value="CCH01427.1"/>
    <property type="molecule type" value="Genomic_DNA"/>
</dbReference>
<protein>
    <submittedName>
        <fullName evidence="1">Uncharacterized protein</fullName>
    </submittedName>
</protein>
<dbReference type="HOGENOM" id="CLU_1785679_0_0_10"/>
<sequence length="144" mass="16237">MNIELSTSAEPVPFELLDVLVQNRRDQDANRSLLSLHFVGKRGLQTDRLKMPLLTWYDANRLHQFTHQLANADPTARPNDAHIDLPDAGLRLVASTKGRPSIRMEAMPTAKRRFAPVVINGSAAGLRDYAKVLYTRLWEAFCRG</sequence>